<organism evidence="2">
    <name type="scientific">bioreactor metagenome</name>
    <dbReference type="NCBI Taxonomy" id="1076179"/>
    <lineage>
        <taxon>unclassified sequences</taxon>
        <taxon>metagenomes</taxon>
        <taxon>ecological metagenomes</taxon>
    </lineage>
</organism>
<accession>A0A645BW73</accession>
<evidence type="ECO:0000313" key="2">
    <source>
        <dbReference type="EMBL" id="MPM69766.1"/>
    </source>
</evidence>
<protein>
    <recommendedName>
        <fullName evidence="3">Polysaccharide biosynthesis protein C-terminal domain-containing protein</fullName>
    </recommendedName>
</protein>
<gene>
    <name evidence="2" type="ORF">SDC9_116714</name>
</gene>
<feature type="transmembrane region" description="Helical" evidence="1">
    <location>
        <begin position="191"/>
        <end position="210"/>
    </location>
</feature>
<dbReference type="InterPro" id="IPR031617">
    <property type="entry name" value="PelG"/>
</dbReference>
<keyword evidence="1" id="KW-0812">Transmembrane</keyword>
<comment type="caution">
    <text evidence="2">The sequence shown here is derived from an EMBL/GenBank/DDBJ whole genome shotgun (WGS) entry which is preliminary data.</text>
</comment>
<keyword evidence="1" id="KW-1133">Transmembrane helix</keyword>
<feature type="transmembrane region" description="Helical" evidence="1">
    <location>
        <begin position="146"/>
        <end position="171"/>
    </location>
</feature>
<dbReference type="Pfam" id="PF16933">
    <property type="entry name" value="PelG"/>
    <property type="match status" value="1"/>
</dbReference>
<feature type="transmembrane region" description="Helical" evidence="1">
    <location>
        <begin position="12"/>
        <end position="36"/>
    </location>
</feature>
<name>A0A645BW73_9ZZZZ</name>
<dbReference type="EMBL" id="VSSQ01023064">
    <property type="protein sequence ID" value="MPM69766.1"/>
    <property type="molecule type" value="Genomic_DNA"/>
</dbReference>
<feature type="transmembrane region" description="Helical" evidence="1">
    <location>
        <begin position="57"/>
        <end position="80"/>
    </location>
</feature>
<feature type="transmembrane region" description="Helical" evidence="1">
    <location>
        <begin position="322"/>
        <end position="346"/>
    </location>
</feature>
<reference evidence="2" key="1">
    <citation type="submission" date="2019-08" db="EMBL/GenBank/DDBJ databases">
        <authorList>
            <person name="Kucharzyk K."/>
            <person name="Murdoch R.W."/>
            <person name="Higgins S."/>
            <person name="Loffler F."/>
        </authorList>
    </citation>
    <scope>NUCLEOTIDE SEQUENCE</scope>
</reference>
<feature type="transmembrane region" description="Helical" evidence="1">
    <location>
        <begin position="289"/>
        <end position="310"/>
    </location>
</feature>
<feature type="transmembrane region" description="Helical" evidence="1">
    <location>
        <begin position="118"/>
        <end position="140"/>
    </location>
</feature>
<dbReference type="AlphaFoldDB" id="A0A645BW73"/>
<evidence type="ECO:0000256" key="1">
    <source>
        <dbReference type="SAM" id="Phobius"/>
    </source>
</evidence>
<feature type="transmembrane region" description="Helical" evidence="1">
    <location>
        <begin position="86"/>
        <end position="106"/>
    </location>
</feature>
<feature type="transmembrane region" description="Helical" evidence="1">
    <location>
        <begin position="380"/>
        <end position="397"/>
    </location>
</feature>
<feature type="transmembrane region" description="Helical" evidence="1">
    <location>
        <begin position="230"/>
        <end position="248"/>
    </location>
</feature>
<keyword evidence="1" id="KW-0472">Membrane</keyword>
<evidence type="ECO:0008006" key="3">
    <source>
        <dbReference type="Google" id="ProtNLM"/>
    </source>
</evidence>
<feature type="transmembrane region" description="Helical" evidence="1">
    <location>
        <begin position="353"/>
        <end position="374"/>
    </location>
</feature>
<sequence length="411" mass="46968">MDGFGIEELRSMFFISSFTYIFLVAILVSSLFNTILSRYISDCIFVKKEADICASMFGILAVGSIVSGIIIFALCLGMYFNDRIPIRFLIVYYWLGILATNTYNLITYVSALKEYKEVTISYLISLVVAIPTFLLLYKVFNVEIVFAAYISLSIGFFLANILLVSCCIKAFGKPSNNYFSFLSYFKRFPKLVLSGFSYMLGFYISTVIYWAFSDMSTQVSIFRTAPEYDMAMFMAIVVNMPALVIFVVKAETEFFDKYVAYLSALNRGAYSIIEKERENMINIIRLQLFYVYEVQLIIVVVLICLANVFFPYLGISAQSLNMFMILSMGLYCTFCMYFTVIFLYYFEDHTFAAIGPVIFLVLTTALSLICSVIGKPFYTLPLLIGGIIGWVITYILLKKRLKKLNMFLLCK</sequence>
<proteinExistence type="predicted"/>